<dbReference type="Pfam" id="PF13905">
    <property type="entry name" value="Thioredoxin_8"/>
    <property type="match status" value="1"/>
</dbReference>
<dbReference type="GO" id="GO:0017004">
    <property type="term" value="P:cytochrome complex assembly"/>
    <property type="evidence" value="ECO:0007669"/>
    <property type="project" value="UniProtKB-KW"/>
</dbReference>
<dbReference type="RefSeq" id="WP_182041878.1">
    <property type="nucleotide sequence ID" value="NZ_JACDZE010000001.1"/>
</dbReference>
<dbReference type="PANTHER" id="PTHR42852:SF6">
    <property type="entry name" value="THIOL:DISULFIDE INTERCHANGE PROTEIN DSBE"/>
    <property type="match status" value="1"/>
</dbReference>
<comment type="caution">
    <text evidence="7">The sequence shown here is derived from an EMBL/GenBank/DDBJ whole genome shotgun (WGS) entry which is preliminary data.</text>
</comment>
<accession>A0A838ZQM3</accession>
<dbReference type="InterPro" id="IPR012336">
    <property type="entry name" value="Thioredoxin-like_fold"/>
</dbReference>
<evidence type="ECO:0000256" key="1">
    <source>
        <dbReference type="ARBA" id="ARBA00004196"/>
    </source>
</evidence>
<keyword evidence="4" id="KW-0676">Redox-active center</keyword>
<dbReference type="SUPFAM" id="SSF52833">
    <property type="entry name" value="Thioredoxin-like"/>
    <property type="match status" value="1"/>
</dbReference>
<sequence length="433" mass="48874">MKKAIAVLVIIFACTLNAQFKVTGEIKNYPEKDVLVRIFDGPTDVLINKVKTDKNGKFSVKIPQKFSGIVRLTDVTRHAALDLLSDNEDLNFSAKLENNAFVDLQIMEGETAKGFQKFSTLEGLMDMKSNIFPVIKSLYSENDEFYKAIEKEENRIGQLNSSFDLPLLKYYASISKLANSTFDTKISAETHKHKVLTRLVNDNNYLEGTGFMFKLVLDYLRASILGATSQDQINSTIEKEIDELLVKTDLETPRGQKVLSTVFLALPQDQFATLLEKYYAKANALTCEITDELKSNLAAHNGTTIGNVVPNIVFDQTIKGAKSLYDIKADKKIIIFWASWCPACNDEMPFVKEYYRNFKLEGGEILSISLDIDETEYKAASNDFEWISYSDFLQWDTQSVKDYGISSTPTLLLVDKNNKLIKKASHISELVEL</sequence>
<dbReference type="Proteomes" id="UP000552241">
    <property type="component" value="Unassembled WGS sequence"/>
</dbReference>
<keyword evidence="5" id="KW-0732">Signal</keyword>
<proteinExistence type="predicted"/>
<evidence type="ECO:0000256" key="2">
    <source>
        <dbReference type="ARBA" id="ARBA00022748"/>
    </source>
</evidence>
<feature type="chain" id="PRO_5032482596" evidence="5">
    <location>
        <begin position="19"/>
        <end position="433"/>
    </location>
</feature>
<dbReference type="CDD" id="cd02966">
    <property type="entry name" value="TlpA_like_family"/>
    <property type="match status" value="1"/>
</dbReference>
<dbReference type="PANTHER" id="PTHR42852">
    <property type="entry name" value="THIOL:DISULFIDE INTERCHANGE PROTEIN DSBE"/>
    <property type="match status" value="1"/>
</dbReference>
<keyword evidence="8" id="KW-1185">Reference proteome</keyword>
<feature type="signal peptide" evidence="5">
    <location>
        <begin position="1"/>
        <end position="18"/>
    </location>
</feature>
<dbReference type="GO" id="GO:0030313">
    <property type="term" value="C:cell envelope"/>
    <property type="evidence" value="ECO:0007669"/>
    <property type="project" value="UniProtKB-SubCell"/>
</dbReference>
<dbReference type="InterPro" id="IPR050553">
    <property type="entry name" value="Thioredoxin_ResA/DsbE_sf"/>
</dbReference>
<evidence type="ECO:0000313" key="8">
    <source>
        <dbReference type="Proteomes" id="UP000552241"/>
    </source>
</evidence>
<evidence type="ECO:0000259" key="6">
    <source>
        <dbReference type="PROSITE" id="PS51352"/>
    </source>
</evidence>
<dbReference type="PROSITE" id="PS00194">
    <property type="entry name" value="THIOREDOXIN_1"/>
    <property type="match status" value="1"/>
</dbReference>
<reference evidence="7 8" key="1">
    <citation type="submission" date="2020-07" db="EMBL/GenBank/DDBJ databases">
        <title>Moheibacter lacus sp. nov., a member of the family Flavobacteriaceae isolated from freshwater lake sediment.</title>
        <authorList>
            <person name="Liu Y."/>
        </authorList>
    </citation>
    <scope>NUCLEOTIDE SEQUENCE [LARGE SCALE GENOMIC DNA]</scope>
    <source>
        <strain evidence="7 8">BDHS18</strain>
    </source>
</reference>
<dbReference type="InterPro" id="IPR017937">
    <property type="entry name" value="Thioredoxin_CS"/>
</dbReference>
<dbReference type="InterPro" id="IPR036249">
    <property type="entry name" value="Thioredoxin-like_sf"/>
</dbReference>
<dbReference type="AlphaFoldDB" id="A0A838ZQM3"/>
<dbReference type="InterPro" id="IPR013766">
    <property type="entry name" value="Thioredoxin_domain"/>
</dbReference>
<evidence type="ECO:0000256" key="5">
    <source>
        <dbReference type="SAM" id="SignalP"/>
    </source>
</evidence>
<dbReference type="EMBL" id="JACDZE010000001">
    <property type="protein sequence ID" value="MBA5628272.1"/>
    <property type="molecule type" value="Genomic_DNA"/>
</dbReference>
<evidence type="ECO:0000256" key="4">
    <source>
        <dbReference type="ARBA" id="ARBA00023284"/>
    </source>
</evidence>
<name>A0A838ZQM3_9FLAO</name>
<protein>
    <submittedName>
        <fullName evidence="7">TlpA family protein disulfide reductase</fullName>
    </submittedName>
</protein>
<dbReference type="PROSITE" id="PS51352">
    <property type="entry name" value="THIOREDOXIN_2"/>
    <property type="match status" value="1"/>
</dbReference>
<organism evidence="7 8">
    <name type="scientific">Moheibacter lacus</name>
    <dbReference type="NCBI Taxonomy" id="2745851"/>
    <lineage>
        <taxon>Bacteria</taxon>
        <taxon>Pseudomonadati</taxon>
        <taxon>Bacteroidota</taxon>
        <taxon>Flavobacteriia</taxon>
        <taxon>Flavobacteriales</taxon>
        <taxon>Weeksellaceae</taxon>
        <taxon>Moheibacter</taxon>
    </lineage>
</organism>
<dbReference type="Gene3D" id="3.40.30.10">
    <property type="entry name" value="Glutaredoxin"/>
    <property type="match status" value="1"/>
</dbReference>
<feature type="domain" description="Thioredoxin" evidence="6">
    <location>
        <begin position="303"/>
        <end position="433"/>
    </location>
</feature>
<keyword evidence="3" id="KW-1015">Disulfide bond</keyword>
<comment type="subcellular location">
    <subcellularLocation>
        <location evidence="1">Cell envelope</location>
    </subcellularLocation>
</comment>
<gene>
    <name evidence="7" type="ORF">HU137_00640</name>
</gene>
<evidence type="ECO:0000256" key="3">
    <source>
        <dbReference type="ARBA" id="ARBA00023157"/>
    </source>
</evidence>
<keyword evidence="2" id="KW-0201">Cytochrome c-type biogenesis</keyword>
<evidence type="ECO:0000313" key="7">
    <source>
        <dbReference type="EMBL" id="MBA5628272.1"/>
    </source>
</evidence>